<evidence type="ECO:0000256" key="12">
    <source>
        <dbReference type="ARBA" id="ARBA00022723"/>
    </source>
</evidence>
<dbReference type="Pfam" id="PF13691">
    <property type="entry name" value="Lactamase_B_4"/>
    <property type="match status" value="1"/>
</dbReference>
<dbReference type="PANTHER" id="PTHR12553:SF74">
    <property type="entry name" value="TRNASE Z TRZ3, MITOCHONDRIAL"/>
    <property type="match status" value="1"/>
</dbReference>
<organism evidence="23 24">
    <name type="scientific">Thlaspi arvense</name>
    <name type="common">Field penny-cress</name>
    <dbReference type="NCBI Taxonomy" id="13288"/>
    <lineage>
        <taxon>Eukaryota</taxon>
        <taxon>Viridiplantae</taxon>
        <taxon>Streptophyta</taxon>
        <taxon>Embryophyta</taxon>
        <taxon>Tracheophyta</taxon>
        <taxon>Spermatophyta</taxon>
        <taxon>Magnoliopsida</taxon>
        <taxon>eudicotyledons</taxon>
        <taxon>Gunneridae</taxon>
        <taxon>Pentapetalae</taxon>
        <taxon>rosids</taxon>
        <taxon>malvids</taxon>
        <taxon>Brassicales</taxon>
        <taxon>Brassicaceae</taxon>
        <taxon>Thlaspideae</taxon>
        <taxon>Thlaspi</taxon>
    </lineage>
</organism>
<evidence type="ECO:0000256" key="8">
    <source>
        <dbReference type="ARBA" id="ARBA00011738"/>
    </source>
</evidence>
<comment type="cofactor">
    <cofactor evidence="5">
        <name>Zn(2+)</name>
        <dbReference type="ChEBI" id="CHEBI:29105"/>
    </cofactor>
</comment>
<dbReference type="InterPro" id="IPR027794">
    <property type="entry name" value="tRNase_Z_dom"/>
</dbReference>
<evidence type="ECO:0000256" key="2">
    <source>
        <dbReference type="ARBA" id="ARBA00001913"/>
    </source>
</evidence>
<evidence type="ECO:0000256" key="18">
    <source>
        <dbReference type="ARBA" id="ARBA00022946"/>
    </source>
</evidence>
<keyword evidence="15" id="KW-0862">Zinc</keyword>
<evidence type="ECO:0000256" key="7">
    <source>
        <dbReference type="ARBA" id="ARBA00007823"/>
    </source>
</evidence>
<dbReference type="GO" id="GO:0042781">
    <property type="term" value="F:3'-tRNA processing endoribonuclease activity"/>
    <property type="evidence" value="ECO:0007669"/>
    <property type="project" value="UniProtKB-EC"/>
</dbReference>
<keyword evidence="13" id="KW-0255">Endonuclease</keyword>
<dbReference type="CDD" id="cd07718">
    <property type="entry name" value="RNaseZ_ELAC1_ELAC2-C-term-like_MBL-fold"/>
    <property type="match status" value="1"/>
</dbReference>
<keyword evidence="12" id="KW-0479">Metal-binding</keyword>
<keyword evidence="10" id="KW-0819">tRNA processing</keyword>
<keyword evidence="16" id="KW-0106">Calcium</keyword>
<comment type="catalytic activity">
    <reaction evidence="1">
        <text>Endonucleolytic cleavage of RNA, removing extra 3' nucleotides from tRNA precursor, generating 3' termini of tRNAs. A 3'-hydroxy group is left at the tRNA terminus and a 5'-phosphoryl group is left at the trailer molecule.</text>
        <dbReference type="EC" id="3.1.26.11"/>
    </reaction>
</comment>
<dbReference type="InterPro" id="IPR036866">
    <property type="entry name" value="RibonucZ/Hydroxyglut_hydro"/>
</dbReference>
<comment type="cofactor">
    <cofactor evidence="2">
        <name>Ca(2+)</name>
        <dbReference type="ChEBI" id="CHEBI:29108"/>
    </cofactor>
</comment>
<evidence type="ECO:0000256" key="3">
    <source>
        <dbReference type="ARBA" id="ARBA00001936"/>
    </source>
</evidence>
<keyword evidence="24" id="KW-1185">Reference proteome</keyword>
<dbReference type="GO" id="GO:0046872">
    <property type="term" value="F:metal ion binding"/>
    <property type="evidence" value="ECO:0007669"/>
    <property type="project" value="UniProtKB-KW"/>
</dbReference>
<evidence type="ECO:0000256" key="14">
    <source>
        <dbReference type="ARBA" id="ARBA00022801"/>
    </source>
</evidence>
<dbReference type="PANTHER" id="PTHR12553">
    <property type="entry name" value="ZINC PHOSPHODIESTERASE ELAC PROTEIN 2"/>
    <property type="match status" value="1"/>
</dbReference>
<name>A0AAU9R9F6_THLAR</name>
<feature type="domain" description="tRNase Z endonuclease" evidence="22">
    <location>
        <begin position="94"/>
        <end position="150"/>
    </location>
</feature>
<dbReference type="EMBL" id="OU466857">
    <property type="protein sequence ID" value="CAH2036464.1"/>
    <property type="molecule type" value="Genomic_DNA"/>
</dbReference>
<evidence type="ECO:0000256" key="1">
    <source>
        <dbReference type="ARBA" id="ARBA00000402"/>
    </source>
</evidence>
<dbReference type="Proteomes" id="UP000836841">
    <property type="component" value="Chromosome 1"/>
</dbReference>
<feature type="region of interest" description="Disordered" evidence="21">
    <location>
        <begin position="31"/>
        <end position="50"/>
    </location>
</feature>
<comment type="cofactor">
    <cofactor evidence="4">
        <name>Mg(2+)</name>
        <dbReference type="ChEBI" id="CHEBI:18420"/>
    </cofactor>
</comment>
<dbReference type="HAMAP" id="MF_01818">
    <property type="entry name" value="RNase_Z_BN"/>
    <property type="match status" value="1"/>
</dbReference>
<dbReference type="Gene3D" id="3.60.15.10">
    <property type="entry name" value="Ribonuclease Z/Hydroxyacylglutathione hydrolase-like"/>
    <property type="match status" value="2"/>
</dbReference>
<feature type="compositionally biased region" description="Polar residues" evidence="21">
    <location>
        <begin position="39"/>
        <end position="50"/>
    </location>
</feature>
<keyword evidence="19" id="KW-0496">Mitochondrion</keyword>
<keyword evidence="14" id="KW-0378">Hydrolase</keyword>
<protein>
    <recommendedName>
        <fullName evidence="9">ribonuclease Z</fullName>
        <ecNumber evidence="9">3.1.26.11</ecNumber>
    </recommendedName>
</protein>
<dbReference type="EC" id="3.1.26.11" evidence="9"/>
<dbReference type="InterPro" id="IPR013471">
    <property type="entry name" value="RNase_Z/BN"/>
</dbReference>
<evidence type="ECO:0000256" key="16">
    <source>
        <dbReference type="ARBA" id="ARBA00022837"/>
    </source>
</evidence>
<sequence length="850" mass="94363">MLYVPRNLRFLLCRPLKSSSFLLSLRPFSPRSFSSSSPMENNEANNGTKSSAFQFNKRRAEGFDKVVKTKKNLERKTRKLNSNTLAYAQILGTGMDTQDTSSSVLLFFDKQRFIFNAGEGLQRFCTEYKIKLSKIDHIFLSRVCSETAGGLPGLLLTLAGIGEEGLSVNVWGPSDLKLLVDAMTFIPRAAMVHTRSFGPSTTPDPIVLVDDEVVKISAITLEPSLSEQESCGKSVVYVCELPEIMGKFDIQKAKNVFGVKPGPKYSILQSGESVKSDEKDITVYPSDVIGPSVPGPVVLLVDCPTESHAKELFSVKSFESYYSCPDSQTGETKSVDCIIHLSPSSVTTSPTYQSWMEKFHSTTQHILAGHQSKNMEFPILKASSRIAARLNYLCPQFFPAPGFWPPQHVTDFKPVGEFSSSNLGKSIPAANLLKFTLRPYANLGIDRSCIPPQLTSSQVVDELLSEIPEIQDKTEEIKQLWNRQHNKNGSNETDLPSSLKNIRRDDMEIVLLGTGSSQPSNYRNVTAIYIDLFSRGGLLLDCGEGTLGQLKRRYGLDDADEAVRKLRCIWISHIHADHHAGLARILALRCKLLKGVAHEPAIVVGPRSLKRFLDAYQRLEDLDMEFLDCRSTTTTSWASLESNEEGSLFSEGSPMQSVFKRSDIPMDALPCLKNLKKVLGEIGVEDLISFPVVHCPQAFGVVVKAKERLNSVGETIPGWKMVYSGDTRPCPETIEASRDATVLIHEATFEDDLIEEALAKNHSTTKEAIEIGSSAGVYRIVLTHFSQRYPKIPVIDESNMHNTCIAFDLMSINMADLQVLPQVLPYFKTLFKDEMVEEEDADDVAMEEAL</sequence>
<keyword evidence="11" id="KW-0540">Nuclease</keyword>
<evidence type="ECO:0000256" key="10">
    <source>
        <dbReference type="ARBA" id="ARBA00022694"/>
    </source>
</evidence>
<keyword evidence="20" id="KW-0464">Manganese</keyword>
<reference evidence="23 24" key="1">
    <citation type="submission" date="2022-03" db="EMBL/GenBank/DDBJ databases">
        <authorList>
            <person name="Nunn A."/>
            <person name="Chopra R."/>
            <person name="Nunn A."/>
            <person name="Contreras Garrido A."/>
        </authorList>
    </citation>
    <scope>NUCLEOTIDE SEQUENCE [LARGE SCALE GENOMIC DNA]</scope>
</reference>
<dbReference type="SUPFAM" id="SSF56281">
    <property type="entry name" value="Metallo-hydrolase/oxidoreductase"/>
    <property type="match status" value="2"/>
</dbReference>
<evidence type="ECO:0000256" key="17">
    <source>
        <dbReference type="ARBA" id="ARBA00022842"/>
    </source>
</evidence>
<evidence type="ECO:0000259" key="22">
    <source>
        <dbReference type="Pfam" id="PF13691"/>
    </source>
</evidence>
<comment type="subunit">
    <text evidence="8">Homodimer.</text>
</comment>
<evidence type="ECO:0000313" key="24">
    <source>
        <dbReference type="Proteomes" id="UP000836841"/>
    </source>
</evidence>
<dbReference type="GO" id="GO:0005739">
    <property type="term" value="C:mitochondrion"/>
    <property type="evidence" value="ECO:0007669"/>
    <property type="project" value="UniProtKB-SubCell"/>
</dbReference>
<dbReference type="GO" id="GO:1990180">
    <property type="term" value="P:mitochondrial tRNA 3'-end processing"/>
    <property type="evidence" value="ECO:0007669"/>
    <property type="project" value="TreeGrafter"/>
</dbReference>
<keyword evidence="17" id="KW-0460">Magnesium</keyword>
<evidence type="ECO:0000256" key="11">
    <source>
        <dbReference type="ARBA" id="ARBA00022722"/>
    </source>
</evidence>
<evidence type="ECO:0000256" key="6">
    <source>
        <dbReference type="ARBA" id="ARBA00004173"/>
    </source>
</evidence>
<dbReference type="AlphaFoldDB" id="A0AAU9R9F6"/>
<comment type="cofactor">
    <cofactor evidence="3">
        <name>Mn(2+)</name>
        <dbReference type="ChEBI" id="CHEBI:29035"/>
    </cofactor>
</comment>
<dbReference type="InterPro" id="IPR047151">
    <property type="entry name" value="RNZ2-like"/>
</dbReference>
<evidence type="ECO:0000256" key="4">
    <source>
        <dbReference type="ARBA" id="ARBA00001946"/>
    </source>
</evidence>
<comment type="similarity">
    <text evidence="7">Belongs to the RNase Z family.</text>
</comment>
<accession>A0AAU9R9F6</accession>
<gene>
    <name evidence="23" type="ORF">TAV2_LOCUS3520</name>
</gene>
<evidence type="ECO:0000256" key="20">
    <source>
        <dbReference type="ARBA" id="ARBA00023211"/>
    </source>
</evidence>
<proteinExistence type="inferred from homology"/>
<dbReference type="FunFam" id="3.60.15.10:FF:000037">
    <property type="entry name" value="tRNAse Z4"/>
    <property type="match status" value="1"/>
</dbReference>
<evidence type="ECO:0000256" key="19">
    <source>
        <dbReference type="ARBA" id="ARBA00023128"/>
    </source>
</evidence>
<dbReference type="Pfam" id="PF23023">
    <property type="entry name" value="Anti-Pycsar_Apyc1"/>
    <property type="match status" value="1"/>
</dbReference>
<evidence type="ECO:0000313" key="23">
    <source>
        <dbReference type="EMBL" id="CAH2036464.1"/>
    </source>
</evidence>
<keyword evidence="18" id="KW-0809">Transit peptide</keyword>
<comment type="subcellular location">
    <subcellularLocation>
        <location evidence="6">Mitochondrion</location>
    </subcellularLocation>
</comment>
<evidence type="ECO:0000256" key="15">
    <source>
        <dbReference type="ARBA" id="ARBA00022833"/>
    </source>
</evidence>
<evidence type="ECO:0000256" key="5">
    <source>
        <dbReference type="ARBA" id="ARBA00001947"/>
    </source>
</evidence>
<evidence type="ECO:0000256" key="21">
    <source>
        <dbReference type="SAM" id="MobiDB-lite"/>
    </source>
</evidence>
<dbReference type="FunFam" id="3.60.15.10:FF:000052">
    <property type="entry name" value="tRNAse Z TRZ4, mitochondrial"/>
    <property type="match status" value="1"/>
</dbReference>
<evidence type="ECO:0000256" key="9">
    <source>
        <dbReference type="ARBA" id="ARBA00012477"/>
    </source>
</evidence>
<evidence type="ECO:0000256" key="13">
    <source>
        <dbReference type="ARBA" id="ARBA00022759"/>
    </source>
</evidence>